<dbReference type="RefSeq" id="WP_190834004.1">
    <property type="nucleotide sequence ID" value="NZ_CAWPPI010000082.1"/>
</dbReference>
<gene>
    <name evidence="1" type="ORF">ICL16_26510</name>
</gene>
<evidence type="ECO:0000313" key="1">
    <source>
        <dbReference type="EMBL" id="MBD2775515.1"/>
    </source>
</evidence>
<dbReference type="Proteomes" id="UP000629098">
    <property type="component" value="Unassembled WGS sequence"/>
</dbReference>
<organism evidence="1 2">
    <name type="scientific">Iningainema tapete BLCC-T55</name>
    <dbReference type="NCBI Taxonomy" id="2748662"/>
    <lineage>
        <taxon>Bacteria</taxon>
        <taxon>Bacillati</taxon>
        <taxon>Cyanobacteriota</taxon>
        <taxon>Cyanophyceae</taxon>
        <taxon>Nostocales</taxon>
        <taxon>Scytonemataceae</taxon>
        <taxon>Iningainema tapete</taxon>
    </lineage>
</organism>
<keyword evidence="2" id="KW-1185">Reference proteome</keyword>
<dbReference type="AlphaFoldDB" id="A0A8J7CFW9"/>
<accession>A0A8J7CFW9</accession>
<evidence type="ECO:0000313" key="2">
    <source>
        <dbReference type="Proteomes" id="UP000629098"/>
    </source>
</evidence>
<sequence length="47" mass="5498">MSKKLTVKQITVDLELEEAKKLEKYCHRTNKAATEVIRQLIRELPTT</sequence>
<dbReference type="EMBL" id="JACXAE010000082">
    <property type="protein sequence ID" value="MBD2775515.1"/>
    <property type="molecule type" value="Genomic_DNA"/>
</dbReference>
<name>A0A8J7CFW9_9CYAN</name>
<protein>
    <submittedName>
        <fullName evidence="1">CopG family transcriptional regulator</fullName>
    </submittedName>
</protein>
<reference evidence="1" key="1">
    <citation type="submission" date="2020-09" db="EMBL/GenBank/DDBJ databases">
        <title>Iningainema tapete sp. nov. (Scytonemataceae, Cyanobacteria) from greenhouses in central Florida (USA) produces two types of nodularin with biosynthetic potential for microcystin-LR and anabaenopeptins.</title>
        <authorList>
            <person name="Berthold D.E."/>
            <person name="Lefler F.W."/>
            <person name="Huang I.-S."/>
            <person name="Abdulla H."/>
            <person name="Zimba P.V."/>
            <person name="Laughinghouse H.D. IV."/>
        </authorList>
    </citation>
    <scope>NUCLEOTIDE SEQUENCE</scope>
    <source>
        <strain evidence="1">BLCCT55</strain>
    </source>
</reference>
<comment type="caution">
    <text evidence="1">The sequence shown here is derived from an EMBL/GenBank/DDBJ whole genome shotgun (WGS) entry which is preliminary data.</text>
</comment>
<proteinExistence type="predicted"/>